<keyword evidence="3" id="KW-1185">Reference proteome</keyword>
<dbReference type="Gene3D" id="3.20.20.70">
    <property type="entry name" value="Aldolase class I"/>
    <property type="match status" value="1"/>
</dbReference>
<dbReference type="CDD" id="cd02933">
    <property type="entry name" value="OYE_like_FMN"/>
    <property type="match status" value="1"/>
</dbReference>
<protein>
    <submittedName>
        <fullName evidence="2">NADH-dependent flavin oxidoreductase</fullName>
    </submittedName>
</protein>
<gene>
    <name evidence="2" type="ORF">GCM10007298_33940</name>
</gene>
<reference evidence="3" key="1">
    <citation type="journal article" date="2019" name="Int. J. Syst. Evol. Microbiol.">
        <title>The Global Catalogue of Microorganisms (GCM) 10K type strain sequencing project: providing services to taxonomists for standard genome sequencing and annotation.</title>
        <authorList>
            <consortium name="The Broad Institute Genomics Platform"/>
            <consortium name="The Broad Institute Genome Sequencing Center for Infectious Disease"/>
            <person name="Wu L."/>
            <person name="Ma J."/>
        </authorList>
    </citation>
    <scope>NUCLEOTIDE SEQUENCE [LARGE SCALE GENOMIC DNA]</scope>
    <source>
        <strain evidence="3">CCM 7855</strain>
    </source>
</reference>
<evidence type="ECO:0000259" key="1">
    <source>
        <dbReference type="Pfam" id="PF00724"/>
    </source>
</evidence>
<accession>A0ABQ1V454</accession>
<organism evidence="2 3">
    <name type="scientific">Williamsia phyllosphaerae</name>
    <dbReference type="NCBI Taxonomy" id="885042"/>
    <lineage>
        <taxon>Bacteria</taxon>
        <taxon>Bacillati</taxon>
        <taxon>Actinomycetota</taxon>
        <taxon>Actinomycetes</taxon>
        <taxon>Mycobacteriales</taxon>
        <taxon>Nocardiaceae</taxon>
        <taxon>Williamsia</taxon>
    </lineage>
</organism>
<sequence length="369" mass="39501">MLATYMAFTLNSDSPLLQSFDSGVIHTSHRVFMAPLTRLRAESDGTPTDLQTEYYRQRAGAGLVIAEATQSSATSGGAYANTPGIHNDAQQAKWAEIADAVHGEGGQIFVQTWHVGRVAHPDLPGGDPVAPSAIAAEGKAHTPKGSQPLVTPRALETSEIAGIVDGFRKSARHAIDAGLDGVEIHGANGYLLHQFLGDDSNQRTDEYGGSPANRARIVIEVVRAVVDEIGADRVGIRLSPGHKANGMNEADTVPVHQELLRAIADIPLAYIHFLIEPTDPVLTQLRPEITVPFLLNTGFAIESDFAQLEKIVADGTADAVVVGRWYISNPDLVERLKQGADLTEPNQATFYANGAEGYIDYPSLQTQNA</sequence>
<evidence type="ECO:0000313" key="3">
    <source>
        <dbReference type="Proteomes" id="UP000632454"/>
    </source>
</evidence>
<proteinExistence type="predicted"/>
<feature type="domain" description="NADH:flavin oxidoreductase/NADH oxidase N-terminal" evidence="1">
    <location>
        <begin position="22"/>
        <end position="340"/>
    </location>
</feature>
<evidence type="ECO:0000313" key="2">
    <source>
        <dbReference type="EMBL" id="GGF35329.1"/>
    </source>
</evidence>
<dbReference type="InterPro" id="IPR045247">
    <property type="entry name" value="Oye-like"/>
</dbReference>
<dbReference type="InterPro" id="IPR001155">
    <property type="entry name" value="OxRdtase_FMN_N"/>
</dbReference>
<dbReference type="EMBL" id="BMCS01000002">
    <property type="protein sequence ID" value="GGF35329.1"/>
    <property type="molecule type" value="Genomic_DNA"/>
</dbReference>
<dbReference type="PANTHER" id="PTHR22893">
    <property type="entry name" value="NADH OXIDOREDUCTASE-RELATED"/>
    <property type="match status" value="1"/>
</dbReference>
<dbReference type="PANTHER" id="PTHR22893:SF91">
    <property type="entry name" value="NADPH DEHYDROGENASE 2-RELATED"/>
    <property type="match status" value="1"/>
</dbReference>
<dbReference type="SUPFAM" id="SSF51395">
    <property type="entry name" value="FMN-linked oxidoreductases"/>
    <property type="match status" value="1"/>
</dbReference>
<comment type="caution">
    <text evidence="2">The sequence shown here is derived from an EMBL/GenBank/DDBJ whole genome shotgun (WGS) entry which is preliminary data.</text>
</comment>
<name>A0ABQ1V454_9NOCA</name>
<dbReference type="Pfam" id="PF00724">
    <property type="entry name" value="Oxidored_FMN"/>
    <property type="match status" value="1"/>
</dbReference>
<dbReference type="Proteomes" id="UP000632454">
    <property type="component" value="Unassembled WGS sequence"/>
</dbReference>
<dbReference type="InterPro" id="IPR013785">
    <property type="entry name" value="Aldolase_TIM"/>
</dbReference>